<feature type="region of interest" description="Disordered" evidence="4">
    <location>
        <begin position="29"/>
        <end position="72"/>
    </location>
</feature>
<dbReference type="OrthoDB" id="2116030at2759"/>
<dbReference type="EMBL" id="JAAAHY010000077">
    <property type="protein sequence ID" value="KAF9967451.1"/>
    <property type="molecule type" value="Genomic_DNA"/>
</dbReference>
<dbReference type="GO" id="GO:0006103">
    <property type="term" value="P:2-oxoglutarate metabolic process"/>
    <property type="evidence" value="ECO:0007669"/>
    <property type="project" value="InterPro"/>
</dbReference>
<dbReference type="GO" id="GO:0004591">
    <property type="term" value="F:oxoglutarate dehydrogenase (succinyl-transferring) activity"/>
    <property type="evidence" value="ECO:0007669"/>
    <property type="project" value="TreeGrafter"/>
</dbReference>
<feature type="compositionally biased region" description="Low complexity" evidence="4">
    <location>
        <begin position="49"/>
        <end position="72"/>
    </location>
</feature>
<protein>
    <submittedName>
        <fullName evidence="5">Uncharacterized protein</fullName>
    </submittedName>
</protein>
<gene>
    <name evidence="5" type="ORF">BGZ70_009445</name>
</gene>
<dbReference type="Proteomes" id="UP000738359">
    <property type="component" value="Unassembled WGS sequence"/>
</dbReference>
<comment type="similarity">
    <text evidence="3">Belongs to the alpha-ketoglutarate dehydrogenase component 4 family.</text>
</comment>
<keyword evidence="2" id="KW-0496">Mitochondrion</keyword>
<evidence type="ECO:0000256" key="4">
    <source>
        <dbReference type="SAM" id="MobiDB-lite"/>
    </source>
</evidence>
<comment type="subcellular location">
    <subcellularLocation>
        <location evidence="1">Mitochondrion</location>
    </subcellularLocation>
</comment>
<evidence type="ECO:0000313" key="5">
    <source>
        <dbReference type="EMBL" id="KAF9967451.1"/>
    </source>
</evidence>
<dbReference type="PANTHER" id="PTHR31601:SF2">
    <property type="entry name" value="ALPHA-KETOGLUTARATE DEHYDROGENASE COMPONENT 4"/>
    <property type="match status" value="1"/>
</dbReference>
<dbReference type="PANTHER" id="PTHR31601">
    <property type="entry name" value="28S RIBOSOMAL PROTEIN S36, MITOCHONDRIAL"/>
    <property type="match status" value="1"/>
</dbReference>
<accession>A0A9P6M6A0</accession>
<evidence type="ECO:0000256" key="2">
    <source>
        <dbReference type="ARBA" id="ARBA00023128"/>
    </source>
</evidence>
<dbReference type="InterPro" id="IPR020373">
    <property type="entry name" value="Kgd4/YMR-31"/>
</dbReference>
<evidence type="ECO:0000313" key="6">
    <source>
        <dbReference type="Proteomes" id="UP000738359"/>
    </source>
</evidence>
<dbReference type="Pfam" id="PF10937">
    <property type="entry name" value="Kgd4-YMR31"/>
    <property type="match status" value="1"/>
</dbReference>
<organism evidence="5 6">
    <name type="scientific">Mortierella alpina</name>
    <name type="common">Oleaginous fungus</name>
    <name type="synonym">Mortierella renispora</name>
    <dbReference type="NCBI Taxonomy" id="64518"/>
    <lineage>
        <taxon>Eukaryota</taxon>
        <taxon>Fungi</taxon>
        <taxon>Fungi incertae sedis</taxon>
        <taxon>Mucoromycota</taxon>
        <taxon>Mortierellomycotina</taxon>
        <taxon>Mortierellomycetes</taxon>
        <taxon>Mortierellales</taxon>
        <taxon>Mortierellaceae</taxon>
        <taxon>Mortierella</taxon>
    </lineage>
</organism>
<keyword evidence="6" id="KW-1185">Reference proteome</keyword>
<reference evidence="5" key="1">
    <citation type="journal article" date="2020" name="Fungal Divers.">
        <title>Resolving the Mortierellaceae phylogeny through synthesis of multi-gene phylogenetics and phylogenomics.</title>
        <authorList>
            <person name="Vandepol N."/>
            <person name="Liber J."/>
            <person name="Desiro A."/>
            <person name="Na H."/>
            <person name="Kennedy M."/>
            <person name="Barry K."/>
            <person name="Grigoriev I.V."/>
            <person name="Miller A.N."/>
            <person name="O'Donnell K."/>
            <person name="Stajich J.E."/>
            <person name="Bonito G."/>
        </authorList>
    </citation>
    <scope>NUCLEOTIDE SEQUENCE</scope>
    <source>
        <strain evidence="5">CK1249</strain>
    </source>
</reference>
<evidence type="ECO:0000256" key="1">
    <source>
        <dbReference type="ARBA" id="ARBA00004173"/>
    </source>
</evidence>
<proteinExistence type="inferred from homology"/>
<dbReference type="GO" id="GO:0005739">
    <property type="term" value="C:mitochondrion"/>
    <property type="evidence" value="ECO:0007669"/>
    <property type="project" value="UniProtKB-SubCell"/>
</dbReference>
<dbReference type="AlphaFoldDB" id="A0A9P6M6A0"/>
<comment type="caution">
    <text evidence="5">The sequence shown here is derived from an EMBL/GenBank/DDBJ whole genome shotgun (WGS) entry which is preliminary data.</text>
</comment>
<sequence length="108" mass="11382">MLPSTISRAAVQARVPLIKFLGPRSALNEAHHAPARHPAAPKDAEYPLKAVAPVKASSSSSPSKASAAPGGASRHYLDFTELPARYRRPQLTQAEIEAVEAGGATLIY</sequence>
<name>A0A9P6M6A0_MORAP</name>
<evidence type="ECO:0000256" key="3">
    <source>
        <dbReference type="ARBA" id="ARBA00043970"/>
    </source>
</evidence>